<organism evidence="5">
    <name type="scientific">Nephromyces sp. ex Molgula occidentalis</name>
    <dbReference type="NCBI Taxonomy" id="2544991"/>
    <lineage>
        <taxon>Eukaryota</taxon>
        <taxon>Sar</taxon>
        <taxon>Alveolata</taxon>
        <taxon>Apicomplexa</taxon>
        <taxon>Aconoidasida</taxon>
        <taxon>Nephromycida</taxon>
        <taxon>Nephromyces</taxon>
    </lineage>
</organism>
<dbReference type="PANTHER" id="PTHR11655">
    <property type="entry name" value="60S/50S RIBOSOMAL PROTEIN L6/L9"/>
    <property type="match status" value="1"/>
</dbReference>
<keyword evidence="3" id="KW-0687">Ribonucleoprotein</keyword>
<keyword evidence="4" id="KW-1133">Transmembrane helix</keyword>
<proteinExistence type="inferred from homology"/>
<dbReference type="PRINTS" id="PR00059">
    <property type="entry name" value="RIBOSOMALL6"/>
</dbReference>
<keyword evidence="2 5" id="KW-0689">Ribosomal protein</keyword>
<name>A0A5C1HAK4_9APIC</name>
<accession>A0A5C1HAK4</accession>
<gene>
    <name evidence="5" type="primary">rpl6</name>
</gene>
<evidence type="ECO:0000256" key="4">
    <source>
        <dbReference type="SAM" id="Phobius"/>
    </source>
</evidence>
<dbReference type="SUPFAM" id="SSF56053">
    <property type="entry name" value="Ribosomal protein L6"/>
    <property type="match status" value="1"/>
</dbReference>
<dbReference type="PANTHER" id="PTHR11655:SF14">
    <property type="entry name" value="LARGE RIBOSOMAL SUBUNIT PROTEIN UL6M"/>
    <property type="match status" value="1"/>
</dbReference>
<dbReference type="EMBL" id="MK573210">
    <property type="protein sequence ID" value="QEM01888.1"/>
    <property type="molecule type" value="Genomic_DNA"/>
</dbReference>
<dbReference type="GO" id="GO:0019843">
    <property type="term" value="F:rRNA binding"/>
    <property type="evidence" value="ECO:0007669"/>
    <property type="project" value="InterPro"/>
</dbReference>
<protein>
    <submittedName>
        <fullName evidence="5">50S ribosomal protein L6</fullName>
    </submittedName>
</protein>
<dbReference type="InterPro" id="IPR019906">
    <property type="entry name" value="Ribosomal_uL6_bac-type"/>
</dbReference>
<feature type="transmembrane region" description="Helical" evidence="4">
    <location>
        <begin position="36"/>
        <end position="58"/>
    </location>
</feature>
<evidence type="ECO:0000313" key="5">
    <source>
        <dbReference type="EMBL" id="QEM01888.1"/>
    </source>
</evidence>
<dbReference type="GO" id="GO:0002181">
    <property type="term" value="P:cytoplasmic translation"/>
    <property type="evidence" value="ECO:0007669"/>
    <property type="project" value="TreeGrafter"/>
</dbReference>
<comment type="similarity">
    <text evidence="1">Belongs to the universal ribosomal protein uL6 family.</text>
</comment>
<keyword evidence="4" id="KW-0472">Membrane</keyword>
<dbReference type="GO" id="GO:0005840">
    <property type="term" value="C:ribosome"/>
    <property type="evidence" value="ECO:0007669"/>
    <property type="project" value="UniProtKB-KW"/>
</dbReference>
<evidence type="ECO:0000256" key="3">
    <source>
        <dbReference type="ARBA" id="ARBA00023274"/>
    </source>
</evidence>
<reference evidence="5" key="1">
    <citation type="journal article" date="2019" name="Genome Biol. Evol.">
        <title>Nephromyces represents a diverse and novel lineage of the Apicomplexa that has retained apicoplasts.</title>
        <authorList>
            <person name="Munoz-Gomez S.A."/>
            <person name="Durnin K."/>
            <person name="Eme L."/>
            <person name="Paight C."/>
            <person name="Lane C.E."/>
            <person name="Saffo M.B."/>
            <person name="Slamovits C.H."/>
        </authorList>
    </citation>
    <scope>NUCLEOTIDE SEQUENCE</scope>
    <source>
        <strain evidence="5">705</strain>
    </source>
</reference>
<dbReference type="InterPro" id="IPR036789">
    <property type="entry name" value="Ribosomal_uL6-like_a/b-dom_sf"/>
</dbReference>
<dbReference type="AlphaFoldDB" id="A0A5C1HAK4"/>
<dbReference type="PROSITE" id="PS00525">
    <property type="entry name" value="RIBOSOMAL_L6_1"/>
    <property type="match status" value="1"/>
</dbReference>
<dbReference type="InterPro" id="IPR000702">
    <property type="entry name" value="Ribosomal_uL6-like"/>
</dbReference>
<dbReference type="Gene3D" id="3.90.930.12">
    <property type="entry name" value="Ribosomal protein L6, alpha-beta domain"/>
    <property type="match status" value="1"/>
</dbReference>
<dbReference type="InterPro" id="IPR002358">
    <property type="entry name" value="Ribosomal_uL6_CS"/>
</dbReference>
<dbReference type="GO" id="GO:0003735">
    <property type="term" value="F:structural constituent of ribosome"/>
    <property type="evidence" value="ECO:0007669"/>
    <property type="project" value="InterPro"/>
</dbReference>
<keyword evidence="4" id="KW-0812">Transmembrane</keyword>
<dbReference type="GO" id="GO:1990904">
    <property type="term" value="C:ribonucleoprotein complex"/>
    <property type="evidence" value="ECO:0007669"/>
    <property type="project" value="UniProtKB-KW"/>
</dbReference>
<evidence type="ECO:0000256" key="2">
    <source>
        <dbReference type="ARBA" id="ARBA00022980"/>
    </source>
</evidence>
<sequence>MSNIFKINFSDFIIIYNILDKSTFLNTLIIKINSNFYFLNLLNWVSFILGQKFIFFNLQNFKKIEKSFFGFLNKFIKNKFLYNLDNLYWIELKVVGLGYYFVFDTNYLKIFVGYSHPVYILIPWNLILKTFNNGTLLQIKSFDKHLVGLISSRIRSISSPEIYKGKGIKYAYEVIKLKNIKI</sequence>
<dbReference type="PIRSF" id="PIRSF002162">
    <property type="entry name" value="Ribosomal_L6"/>
    <property type="match status" value="1"/>
</dbReference>
<evidence type="ECO:0000256" key="1">
    <source>
        <dbReference type="ARBA" id="ARBA00009356"/>
    </source>
</evidence>